<keyword evidence="3" id="KW-0614">Plasmid</keyword>
<dbReference type="RefSeq" id="WP_005614100.1">
    <property type="nucleotide sequence ID" value="NZ_CP015231.1"/>
</dbReference>
<feature type="region of interest" description="Disordered" evidence="1">
    <location>
        <begin position="99"/>
        <end position="119"/>
    </location>
</feature>
<dbReference type="GeneID" id="28251430"/>
<dbReference type="Gene3D" id="2.170.16.10">
    <property type="entry name" value="Hedgehog/Intein (Hint) domain"/>
    <property type="match status" value="1"/>
</dbReference>
<sequence>MPEIDIIRLDEDPRQSDHGIRADTASRGVDLEGAQIVATYADGTTETITWKALDPYTAGGATGDNIDMFFGYDWHELSTTKTLTSLQIDLAPANSVFDTTYASDGNPDDPSTTGSKEGFPFQLSPDYEDLSGKITTTYSGIAGLNGNAPVGDLYTTMTIDFTDLPGGGLLGDLVWKSDIDTLTGPFEPELVAIDDVISISGDGSETIDILGNDEHPDGTTLTITHIAGKPVSAGDTVTLSSGEVVTLNADGTLTITNDTPHDETSSFTYTVKDDQGHSDTGLVQVETKVTPPPCFVAGTLINTEVGPIAVEDLSIGMQIVTRDHGLQPLRWIGRSRRYATGHNAPVVFASGALGNHGQVALSPNHRVLVTSELAELQFGQSEVLVKAKHLVNGDTIRFQADGALVSYVHLLFDRHEIVCGNGLESESYHPGAETLEAFDTETRAEVLELMSDWQNYGPSARLTLKSRESALLQL</sequence>
<dbReference type="KEGG" id="rmb:K529_016315"/>
<evidence type="ECO:0000313" key="4">
    <source>
        <dbReference type="Proteomes" id="UP000013243"/>
    </source>
</evidence>
<name>A0A1B1A717_9RHOB</name>
<feature type="compositionally biased region" description="Polar residues" evidence="1">
    <location>
        <begin position="99"/>
        <end position="115"/>
    </location>
</feature>
<dbReference type="Proteomes" id="UP000013243">
    <property type="component" value="Plasmid unnamed1"/>
</dbReference>
<organism evidence="3 4">
    <name type="scientific">Tritonibacter mobilis F1926</name>
    <dbReference type="NCBI Taxonomy" id="1265309"/>
    <lineage>
        <taxon>Bacteria</taxon>
        <taxon>Pseudomonadati</taxon>
        <taxon>Pseudomonadota</taxon>
        <taxon>Alphaproteobacteria</taxon>
        <taxon>Rhodobacterales</taxon>
        <taxon>Paracoccaceae</taxon>
        <taxon>Tritonibacter</taxon>
    </lineage>
</organism>
<accession>A0A1B1A717</accession>
<dbReference type="SUPFAM" id="SSF51294">
    <property type="entry name" value="Hedgehog/intein (Hint) domain"/>
    <property type="match status" value="1"/>
</dbReference>
<reference evidence="3 4" key="1">
    <citation type="journal article" date="2016" name="ISME J.">
        <title>Global occurrence and heterogeneity of the Roseobacter-clade species Ruegeria mobilis.</title>
        <authorList>
            <person name="Sonnenschein E."/>
            <person name="Gram L."/>
        </authorList>
    </citation>
    <scope>NUCLEOTIDE SEQUENCE [LARGE SCALE GENOMIC DNA]</scope>
    <source>
        <strain evidence="3 4">F1926</strain>
        <plasmid evidence="3 4">unnamed1</plasmid>
    </source>
</reference>
<evidence type="ECO:0000256" key="1">
    <source>
        <dbReference type="SAM" id="MobiDB-lite"/>
    </source>
</evidence>
<dbReference type="EMBL" id="CP015231">
    <property type="protein sequence ID" value="ANP42343.1"/>
    <property type="molecule type" value="Genomic_DNA"/>
</dbReference>
<evidence type="ECO:0000313" key="3">
    <source>
        <dbReference type="EMBL" id="ANP42343.1"/>
    </source>
</evidence>
<gene>
    <name evidence="3" type="ORF">K529_016315</name>
</gene>
<dbReference type="Pfam" id="PF17963">
    <property type="entry name" value="Big_9"/>
    <property type="match status" value="1"/>
</dbReference>
<proteinExistence type="predicted"/>
<protein>
    <recommendedName>
        <fullName evidence="2">Hedgehog/Intein (Hint) domain-containing protein</fullName>
    </recommendedName>
</protein>
<dbReference type="Pfam" id="PF13403">
    <property type="entry name" value="Hint_2"/>
    <property type="match status" value="1"/>
</dbReference>
<dbReference type="AlphaFoldDB" id="A0A1B1A717"/>
<dbReference type="InterPro" id="IPR028992">
    <property type="entry name" value="Hedgehog/Intein_dom"/>
</dbReference>
<dbReference type="OrthoDB" id="6305173at2"/>
<dbReference type="InterPro" id="IPR036844">
    <property type="entry name" value="Hint_dom_sf"/>
</dbReference>
<evidence type="ECO:0000259" key="2">
    <source>
        <dbReference type="Pfam" id="PF13403"/>
    </source>
</evidence>
<feature type="domain" description="Hedgehog/Intein (Hint)" evidence="2">
    <location>
        <begin position="293"/>
        <end position="431"/>
    </location>
</feature>
<geneLocation type="plasmid" evidence="3 4">
    <name>unnamed1</name>
</geneLocation>